<evidence type="ECO:0000256" key="6">
    <source>
        <dbReference type="ARBA" id="ARBA00023065"/>
    </source>
</evidence>
<dbReference type="InterPro" id="IPR036291">
    <property type="entry name" value="NAD(P)-bd_dom_sf"/>
</dbReference>
<keyword evidence="6" id="KW-0406">Ion transport</keyword>
<keyword evidence="4" id="KW-0630">Potassium</keyword>
<dbReference type="PROSITE" id="PS51201">
    <property type="entry name" value="RCK_N"/>
    <property type="match status" value="2"/>
</dbReference>
<dbReference type="SUPFAM" id="SSF116726">
    <property type="entry name" value="TrkA C-terminal domain-like"/>
    <property type="match status" value="2"/>
</dbReference>
<feature type="domain" description="RCK N-terminal" evidence="7">
    <location>
        <begin position="245"/>
        <end position="371"/>
    </location>
</feature>
<dbReference type="PANTHER" id="PTHR43833">
    <property type="entry name" value="POTASSIUM CHANNEL PROTEIN 2-RELATED-RELATED"/>
    <property type="match status" value="1"/>
</dbReference>
<feature type="domain" description="RCK C-terminal" evidence="8">
    <location>
        <begin position="156"/>
        <end position="240"/>
    </location>
</feature>
<gene>
    <name evidence="9" type="ORF">H206_03348</name>
</gene>
<evidence type="ECO:0000313" key="9">
    <source>
        <dbReference type="EMBL" id="RWX42898.1"/>
    </source>
</evidence>
<dbReference type="InterPro" id="IPR050721">
    <property type="entry name" value="Trk_Ktr_HKT_K-transport"/>
</dbReference>
<evidence type="ECO:0000256" key="3">
    <source>
        <dbReference type="ARBA" id="ARBA00022538"/>
    </source>
</evidence>
<dbReference type="Pfam" id="PF02254">
    <property type="entry name" value="TrkA_N"/>
    <property type="match status" value="2"/>
</dbReference>
<dbReference type="Pfam" id="PF02080">
    <property type="entry name" value="TrkA_C"/>
    <property type="match status" value="1"/>
</dbReference>
<dbReference type="Gene3D" id="3.40.50.720">
    <property type="entry name" value="NAD(P)-binding Rossmann-like Domain"/>
    <property type="match status" value="2"/>
</dbReference>
<evidence type="ECO:0000256" key="4">
    <source>
        <dbReference type="ARBA" id="ARBA00022958"/>
    </source>
</evidence>
<keyword evidence="5" id="KW-0520">NAD</keyword>
<evidence type="ECO:0000256" key="1">
    <source>
        <dbReference type="ARBA" id="ARBA00017378"/>
    </source>
</evidence>
<dbReference type="InterPro" id="IPR003148">
    <property type="entry name" value="RCK_N"/>
</dbReference>
<dbReference type="Gene3D" id="3.30.70.1450">
    <property type="entry name" value="Regulator of K+ conductance, C-terminal domain"/>
    <property type="match status" value="2"/>
</dbReference>
<dbReference type="NCBIfam" id="NF007039">
    <property type="entry name" value="PRK09496.3-2"/>
    <property type="match status" value="1"/>
</dbReference>
<accession>A0A3S4T4K5</accession>
<dbReference type="InterPro" id="IPR006037">
    <property type="entry name" value="RCK_C"/>
</dbReference>
<dbReference type="InterPro" id="IPR006036">
    <property type="entry name" value="K_uptake_TrkA"/>
</dbReference>
<dbReference type="AlphaFoldDB" id="A0A3S4T4K5"/>
<comment type="caution">
    <text evidence="9">The sequence shown here is derived from an EMBL/GenBank/DDBJ whole genome shotgun (WGS) entry which is preliminary data.</text>
</comment>
<evidence type="ECO:0000256" key="5">
    <source>
        <dbReference type="ARBA" id="ARBA00023027"/>
    </source>
</evidence>
<dbReference type="PRINTS" id="PR00335">
    <property type="entry name" value="KUPTAKETRKA"/>
</dbReference>
<dbReference type="GO" id="GO:0015079">
    <property type="term" value="F:potassium ion transmembrane transporter activity"/>
    <property type="evidence" value="ECO:0007669"/>
    <property type="project" value="InterPro"/>
</dbReference>
<dbReference type="EMBL" id="MTKO01000138">
    <property type="protein sequence ID" value="RWX42898.1"/>
    <property type="molecule type" value="Genomic_DNA"/>
</dbReference>
<protein>
    <recommendedName>
        <fullName evidence="1">Trk system potassium uptake protein TrkA</fullName>
    </recommendedName>
</protein>
<evidence type="ECO:0000256" key="2">
    <source>
        <dbReference type="ARBA" id="ARBA00022448"/>
    </source>
</evidence>
<reference evidence="9 10" key="1">
    <citation type="submission" date="2017-01" db="EMBL/GenBank/DDBJ databases">
        <title>The cable genome- insights into the physiology and evolution of filamentous bacteria capable of sulfide oxidation via long distance electron transfer.</title>
        <authorList>
            <person name="Schreiber L."/>
            <person name="Bjerg J.T."/>
            <person name="Boggild A."/>
            <person name="Van De Vossenberg J."/>
            <person name="Meysman F."/>
            <person name="Nielsen L.P."/>
            <person name="Schramm A."/>
            <person name="Kjeldsen K.U."/>
        </authorList>
    </citation>
    <scope>NUCLEOTIDE SEQUENCE [LARGE SCALE GENOMIC DNA]</scope>
    <source>
        <strain evidence="9">MCF</strain>
    </source>
</reference>
<dbReference type="Proteomes" id="UP000287853">
    <property type="component" value="Unassembled WGS sequence"/>
</dbReference>
<proteinExistence type="predicted"/>
<sequence>MLNALKKLKKSQKKSKNFLILGLGGIGYYLAKRLLDEDYSVTAIEANPDLVRHADDNLDARIINGSAMSIACWQEAAADQMDYLIAVTDNDAINMMTSMIADKFGIGCKIARVRSLDFGHNEAVLQGEDLKIDLFIHPEELAAQEIARLIKRTSGDEIIDIALGQMQVLAARIRDDSPLANKTLIDIAKAYNEFPFRVVAISRGITTIIPGGKHEILPHDQVLIMANKDDLPRLIELTGLQQQRRNRIMILGGGLVGSRLAELLDKDIQVRLIEKDEQRATELSSALPHTEVLHGNGSDKHVLEEAGLLDMDTFIATTGQNETNIMSCLLAKQLMDMETETSLRNLKKTICMVNNTDYMVLASTSGSDIVLNKKILAGNEILTYISRSELLSVMHMHGFDAEVVDLIAAPDSPITRKPLAALDSSFTGHIIIGSVFREGSWHTAVGSTHIQEGNRAIVICNSDYLKEVRKMFTA</sequence>
<name>A0A3S4T4K5_9BACT</name>
<dbReference type="PROSITE" id="PS51202">
    <property type="entry name" value="RCK_C"/>
    <property type="match status" value="2"/>
</dbReference>
<dbReference type="NCBIfam" id="NF007040">
    <property type="entry name" value="PRK09496.3-3"/>
    <property type="match status" value="1"/>
</dbReference>
<dbReference type="PANTHER" id="PTHR43833:SF5">
    <property type="entry name" value="TRK SYSTEM POTASSIUM UPTAKE PROTEIN TRKA"/>
    <property type="match status" value="1"/>
</dbReference>
<evidence type="ECO:0000259" key="8">
    <source>
        <dbReference type="PROSITE" id="PS51202"/>
    </source>
</evidence>
<feature type="domain" description="RCK N-terminal" evidence="7">
    <location>
        <begin position="15"/>
        <end position="136"/>
    </location>
</feature>
<organism evidence="9 10">
    <name type="scientific">Candidatus Electrothrix aarhusensis</name>
    <dbReference type="NCBI Taxonomy" id="1859131"/>
    <lineage>
        <taxon>Bacteria</taxon>
        <taxon>Pseudomonadati</taxon>
        <taxon>Thermodesulfobacteriota</taxon>
        <taxon>Desulfobulbia</taxon>
        <taxon>Desulfobulbales</taxon>
        <taxon>Desulfobulbaceae</taxon>
        <taxon>Candidatus Electrothrix</taxon>
    </lineage>
</organism>
<dbReference type="GO" id="GO:0005886">
    <property type="term" value="C:plasma membrane"/>
    <property type="evidence" value="ECO:0007669"/>
    <property type="project" value="InterPro"/>
</dbReference>
<dbReference type="SUPFAM" id="SSF51735">
    <property type="entry name" value="NAD(P)-binding Rossmann-fold domains"/>
    <property type="match status" value="2"/>
</dbReference>
<feature type="domain" description="RCK C-terminal" evidence="8">
    <location>
        <begin position="391"/>
        <end position="474"/>
    </location>
</feature>
<keyword evidence="10" id="KW-1185">Reference proteome</keyword>
<keyword evidence="2" id="KW-0813">Transport</keyword>
<keyword evidence="3" id="KW-0633">Potassium transport</keyword>
<evidence type="ECO:0000313" key="10">
    <source>
        <dbReference type="Proteomes" id="UP000287853"/>
    </source>
</evidence>
<evidence type="ECO:0000259" key="7">
    <source>
        <dbReference type="PROSITE" id="PS51201"/>
    </source>
</evidence>
<dbReference type="InterPro" id="IPR036721">
    <property type="entry name" value="RCK_C_sf"/>
</dbReference>